<dbReference type="CDD" id="cd00093">
    <property type="entry name" value="HTH_XRE"/>
    <property type="match status" value="1"/>
</dbReference>
<evidence type="ECO:0000313" key="4">
    <source>
        <dbReference type="Proteomes" id="UP000645007"/>
    </source>
</evidence>
<feature type="domain" description="HTH cro/C1-type" evidence="2">
    <location>
        <begin position="8"/>
        <end position="63"/>
    </location>
</feature>
<dbReference type="Pfam" id="PF01381">
    <property type="entry name" value="HTH_3"/>
    <property type="match status" value="1"/>
</dbReference>
<evidence type="ECO:0000259" key="2">
    <source>
        <dbReference type="PROSITE" id="PS50943"/>
    </source>
</evidence>
<dbReference type="SMART" id="SM00530">
    <property type="entry name" value="HTH_XRE"/>
    <property type="match status" value="1"/>
</dbReference>
<dbReference type="EMBL" id="JABUXR010000025">
    <property type="protein sequence ID" value="MBD8086310.1"/>
    <property type="molecule type" value="Genomic_DNA"/>
</dbReference>
<sequence>MNKIGINVASRRHELGMTQEKLAELSDLSINFISKVERGAATDIKAGTLQSLAKALNVSMDELMSGKMKEHHAGPLQQQLVEQLNSYDLQYSETLCQSILNLLNNQQNKR</sequence>
<dbReference type="SUPFAM" id="SSF47413">
    <property type="entry name" value="lambda repressor-like DNA-binding domains"/>
    <property type="match status" value="1"/>
</dbReference>
<comment type="caution">
    <text evidence="3">The sequence shown here is derived from an EMBL/GenBank/DDBJ whole genome shotgun (WGS) entry which is preliminary data.</text>
</comment>
<evidence type="ECO:0000256" key="1">
    <source>
        <dbReference type="ARBA" id="ARBA00023125"/>
    </source>
</evidence>
<dbReference type="InterPro" id="IPR001387">
    <property type="entry name" value="Cro/C1-type_HTH"/>
</dbReference>
<proteinExistence type="predicted"/>
<dbReference type="InterPro" id="IPR050807">
    <property type="entry name" value="TransReg_Diox_bact_type"/>
</dbReference>
<dbReference type="InterPro" id="IPR010982">
    <property type="entry name" value="Lambda_DNA-bd_dom_sf"/>
</dbReference>
<keyword evidence="1" id="KW-0238">DNA-binding</keyword>
<gene>
    <name evidence="3" type="ORF">HUK45_08775</name>
</gene>
<dbReference type="PROSITE" id="PS50943">
    <property type="entry name" value="HTH_CROC1"/>
    <property type="match status" value="1"/>
</dbReference>
<dbReference type="PANTHER" id="PTHR46797:SF1">
    <property type="entry name" value="METHYLPHOSPHONATE SYNTHASE"/>
    <property type="match status" value="1"/>
</dbReference>
<keyword evidence="4" id="KW-1185">Reference proteome</keyword>
<protein>
    <submittedName>
        <fullName evidence="3">Helix-turn-helix transcriptional regulator</fullName>
    </submittedName>
</protein>
<dbReference type="PANTHER" id="PTHR46797">
    <property type="entry name" value="HTH-TYPE TRANSCRIPTIONAL REGULATOR"/>
    <property type="match status" value="1"/>
</dbReference>
<reference evidence="3 4" key="1">
    <citation type="submission" date="2020-06" db="EMBL/GenBank/DDBJ databases">
        <title>Limosilactobacillus sp. nov.</title>
        <authorList>
            <person name="Ksiezarek M."/>
            <person name="Goncalves Ribeiro T."/>
            <person name="Rocha J."/>
            <person name="Grosso F."/>
            <person name="Peixe L."/>
        </authorList>
    </citation>
    <scope>NUCLEOTIDE SEQUENCE [LARGE SCALE GENOMIC DNA]</scope>
    <source>
        <strain evidence="4">c9Ua_26_M</strain>
    </source>
</reference>
<dbReference type="Gene3D" id="1.10.260.40">
    <property type="entry name" value="lambda repressor-like DNA-binding domains"/>
    <property type="match status" value="1"/>
</dbReference>
<name>A0ABR8ZLX7_9LACO</name>
<dbReference type="RefSeq" id="WP_191911995.1">
    <property type="nucleotide sequence ID" value="NZ_JABUXR010000025.1"/>
</dbReference>
<evidence type="ECO:0000313" key="3">
    <source>
        <dbReference type="EMBL" id="MBD8086310.1"/>
    </source>
</evidence>
<accession>A0ABR8ZLX7</accession>
<dbReference type="Proteomes" id="UP000645007">
    <property type="component" value="Unassembled WGS sequence"/>
</dbReference>
<organism evidence="3 4">
    <name type="scientific">Limosilactobacillus urinaemulieris</name>
    <dbReference type="NCBI Taxonomy" id="2742600"/>
    <lineage>
        <taxon>Bacteria</taxon>
        <taxon>Bacillati</taxon>
        <taxon>Bacillota</taxon>
        <taxon>Bacilli</taxon>
        <taxon>Lactobacillales</taxon>
        <taxon>Lactobacillaceae</taxon>
        <taxon>Limosilactobacillus</taxon>
    </lineage>
</organism>